<reference evidence="5" key="1">
    <citation type="submission" date="2023-10" db="EMBL/GenBank/DDBJ databases">
        <title>Genome assembly of Pristionchus species.</title>
        <authorList>
            <person name="Yoshida K."/>
            <person name="Sommer R.J."/>
        </authorList>
    </citation>
    <scope>NUCLEOTIDE SEQUENCE</scope>
    <source>
        <strain evidence="5">RS5133</strain>
    </source>
</reference>
<evidence type="ECO:0000313" key="6">
    <source>
        <dbReference type="Proteomes" id="UP001432322"/>
    </source>
</evidence>
<evidence type="ECO:0000256" key="3">
    <source>
        <dbReference type="ARBA" id="ARBA00022676"/>
    </source>
</evidence>
<sequence>ERIREERFDAAFTERIDWCSVGQAFRLNTYRFAEAESFAQKDGLYPVSHMDINLAYVPTIMGGRFGEDMAFAQRAFNLINYLVYKLFVCHAVDGYNEMFNAFQPGFPDLLELMARNSLYFLNSDPLIDFLQQHELSISEASPYPINDFSRSLIQTWSNILELRRHTALMSFCTLAKTHSMPEEYKET</sequence>
<evidence type="ECO:0000256" key="2">
    <source>
        <dbReference type="ARBA" id="ARBA00012544"/>
    </source>
</evidence>
<feature type="non-terminal residue" evidence="5">
    <location>
        <position position="187"/>
    </location>
</feature>
<comment type="similarity">
    <text evidence="1">Belongs to the UDP-glycosyltransferase family.</text>
</comment>
<dbReference type="InterPro" id="IPR050271">
    <property type="entry name" value="UDP-glycosyltransferase"/>
</dbReference>
<dbReference type="SUPFAM" id="SSF53756">
    <property type="entry name" value="UDP-Glycosyltransferase/glycogen phosphorylase"/>
    <property type="match status" value="1"/>
</dbReference>
<evidence type="ECO:0000313" key="5">
    <source>
        <dbReference type="EMBL" id="GMT21390.1"/>
    </source>
</evidence>
<dbReference type="Proteomes" id="UP001432322">
    <property type="component" value="Unassembled WGS sequence"/>
</dbReference>
<organism evidence="5 6">
    <name type="scientific">Pristionchus fissidentatus</name>
    <dbReference type="NCBI Taxonomy" id="1538716"/>
    <lineage>
        <taxon>Eukaryota</taxon>
        <taxon>Metazoa</taxon>
        <taxon>Ecdysozoa</taxon>
        <taxon>Nematoda</taxon>
        <taxon>Chromadorea</taxon>
        <taxon>Rhabditida</taxon>
        <taxon>Rhabditina</taxon>
        <taxon>Diplogasteromorpha</taxon>
        <taxon>Diplogasteroidea</taxon>
        <taxon>Neodiplogasteridae</taxon>
        <taxon>Pristionchus</taxon>
    </lineage>
</organism>
<dbReference type="EMBL" id="BTSY01000004">
    <property type="protein sequence ID" value="GMT21390.1"/>
    <property type="molecule type" value="Genomic_DNA"/>
</dbReference>
<dbReference type="PANTHER" id="PTHR48043:SF23">
    <property type="entry name" value="UDP-GLUCURONOSYLTRANSFERASE"/>
    <property type="match status" value="1"/>
</dbReference>
<evidence type="ECO:0000256" key="1">
    <source>
        <dbReference type="ARBA" id="ARBA00009995"/>
    </source>
</evidence>
<dbReference type="GO" id="GO:0015020">
    <property type="term" value="F:glucuronosyltransferase activity"/>
    <property type="evidence" value="ECO:0007669"/>
    <property type="project" value="UniProtKB-EC"/>
</dbReference>
<feature type="non-terminal residue" evidence="5">
    <location>
        <position position="1"/>
    </location>
</feature>
<dbReference type="EC" id="2.4.1.17" evidence="2"/>
<keyword evidence="3" id="KW-0328">Glycosyltransferase</keyword>
<proteinExistence type="inferred from homology"/>
<keyword evidence="4" id="KW-0808">Transferase</keyword>
<evidence type="ECO:0000256" key="4">
    <source>
        <dbReference type="ARBA" id="ARBA00022679"/>
    </source>
</evidence>
<dbReference type="PANTHER" id="PTHR48043">
    <property type="entry name" value="EG:EG0003.4 PROTEIN-RELATED"/>
    <property type="match status" value="1"/>
</dbReference>
<name>A0AAV5VTN3_9BILA</name>
<gene>
    <name evidence="5" type="ORF">PFISCL1PPCAC_12687</name>
</gene>
<comment type="caution">
    <text evidence="5">The sequence shown here is derived from an EMBL/GenBank/DDBJ whole genome shotgun (WGS) entry which is preliminary data.</text>
</comment>
<dbReference type="AlphaFoldDB" id="A0AAV5VTN3"/>
<protein>
    <recommendedName>
        <fullName evidence="2">glucuronosyltransferase</fullName>
        <ecNumber evidence="2">2.4.1.17</ecNumber>
    </recommendedName>
</protein>
<keyword evidence="6" id="KW-1185">Reference proteome</keyword>
<accession>A0AAV5VTN3</accession>